<gene>
    <name evidence="2" type="ORF">A3G31_04975</name>
</gene>
<reference evidence="2 3" key="1">
    <citation type="journal article" date="2016" name="Nat. Commun.">
        <title>Thousands of microbial genomes shed light on interconnected biogeochemical processes in an aquifer system.</title>
        <authorList>
            <person name="Anantharaman K."/>
            <person name="Brown C.T."/>
            <person name="Hug L.A."/>
            <person name="Sharon I."/>
            <person name="Castelle C.J."/>
            <person name="Probst A.J."/>
            <person name="Thomas B.C."/>
            <person name="Singh A."/>
            <person name="Wilkins M.J."/>
            <person name="Karaoz U."/>
            <person name="Brodie E.L."/>
            <person name="Williams K.H."/>
            <person name="Hubbard S.S."/>
            <person name="Banfield J.F."/>
        </authorList>
    </citation>
    <scope>NUCLEOTIDE SEQUENCE [LARGE SCALE GENOMIC DNA]</scope>
</reference>
<protein>
    <submittedName>
        <fullName evidence="2">Uncharacterized protein</fullName>
    </submittedName>
</protein>
<dbReference type="STRING" id="1817883.A3G31_04975"/>
<keyword evidence="1" id="KW-0732">Signal</keyword>
<name>A0A1F7SIL2_9BACT</name>
<proteinExistence type="predicted"/>
<feature type="chain" id="PRO_5009532388" evidence="1">
    <location>
        <begin position="24"/>
        <end position="256"/>
    </location>
</feature>
<feature type="signal peptide" evidence="1">
    <location>
        <begin position="1"/>
        <end position="23"/>
    </location>
</feature>
<evidence type="ECO:0000256" key="1">
    <source>
        <dbReference type="SAM" id="SignalP"/>
    </source>
</evidence>
<evidence type="ECO:0000313" key="3">
    <source>
        <dbReference type="Proteomes" id="UP000178082"/>
    </source>
</evidence>
<dbReference type="EMBL" id="MGDI01000023">
    <property type="protein sequence ID" value="OGL53636.1"/>
    <property type="molecule type" value="Genomic_DNA"/>
</dbReference>
<dbReference type="NCBIfam" id="TIGR02595">
    <property type="entry name" value="PEP_CTERM"/>
    <property type="match status" value="1"/>
</dbReference>
<sequence>MKKYLIVFIAVLITFSLTKNSFAAPVSFSFGGAIRISDSFPTDGFSDLLDFKTGRIFSSDPTADPLLISGPYTAKNRVEIADLHLGGTSFLDNGGTPETFDDYTVFPFSPTYYTDGFKILNPTGTTTYLTANLKALTLRTRGGTGNINANELKIDLLNVVLSPDGIALNSAILTALAGSSKGDILTVTMQYSGTLDYAIRSGLTINASYSGTVSNPTPSGNEGGSSAPVPEPGTLLLLIAGLAALLVAGDLKKKSN</sequence>
<dbReference type="Proteomes" id="UP000178082">
    <property type="component" value="Unassembled WGS sequence"/>
</dbReference>
<organism evidence="2 3">
    <name type="scientific">Candidatus Schekmanbacteria bacterium RIFCSPLOWO2_12_FULL_38_15</name>
    <dbReference type="NCBI Taxonomy" id="1817883"/>
    <lineage>
        <taxon>Bacteria</taxon>
        <taxon>Candidatus Schekmaniibacteriota</taxon>
    </lineage>
</organism>
<dbReference type="InterPro" id="IPR013424">
    <property type="entry name" value="Ice-binding_C"/>
</dbReference>
<dbReference type="AlphaFoldDB" id="A0A1F7SIL2"/>
<evidence type="ECO:0000313" key="2">
    <source>
        <dbReference type="EMBL" id="OGL53636.1"/>
    </source>
</evidence>
<accession>A0A1F7SIL2</accession>
<comment type="caution">
    <text evidence="2">The sequence shown here is derived from an EMBL/GenBank/DDBJ whole genome shotgun (WGS) entry which is preliminary data.</text>
</comment>